<comment type="similarity">
    <text evidence="1">Belongs to the ligand-gated ion channel (TC 1.A.9) family. Acetylcholine receptor (TC 1.A.9.1) subfamily.</text>
</comment>
<evidence type="ECO:0000256" key="11">
    <source>
        <dbReference type="ARBA" id="ARBA00023170"/>
    </source>
</evidence>
<dbReference type="STRING" id="53326.A0A016WJI9"/>
<evidence type="ECO:0000256" key="16">
    <source>
        <dbReference type="ARBA" id="ARBA00034104"/>
    </source>
</evidence>
<accession>A0A016WJI9</accession>
<keyword evidence="6 17" id="KW-1133">Transmembrane helix</keyword>
<dbReference type="SUPFAM" id="SSF63712">
    <property type="entry name" value="Nicotinic receptor ligand binding domain-like"/>
    <property type="match status" value="1"/>
</dbReference>
<dbReference type="PANTHER" id="PTHR18945">
    <property type="entry name" value="NEUROTRANSMITTER GATED ION CHANNEL"/>
    <property type="match status" value="1"/>
</dbReference>
<dbReference type="FunFam" id="1.20.58.390:FF:000035">
    <property type="entry name" value="Acetylcholine receptor subunit beta-like 1"/>
    <property type="match status" value="1"/>
</dbReference>
<dbReference type="FunFam" id="1.20.58.390:FF:000038">
    <property type="entry name" value="Acetylcholine receptor subunit beta-like 1"/>
    <property type="match status" value="1"/>
</dbReference>
<gene>
    <name evidence="20" type="primary">Acey_s0672.g1389</name>
    <name evidence="20" type="ORF">Y032_0672g1389</name>
</gene>
<evidence type="ECO:0000256" key="8">
    <source>
        <dbReference type="ARBA" id="ARBA00023065"/>
    </source>
</evidence>
<dbReference type="InterPro" id="IPR038050">
    <property type="entry name" value="Neuro_actylchol_rec"/>
</dbReference>
<keyword evidence="2 17" id="KW-0813">Transport</keyword>
<keyword evidence="13" id="KW-0628">Postsynaptic cell membrane</keyword>
<dbReference type="Pfam" id="PF02931">
    <property type="entry name" value="Neur_chan_LBD"/>
    <property type="match status" value="2"/>
</dbReference>
<keyword evidence="4 17" id="KW-0812">Transmembrane</keyword>
<sequence>MRLQPIIHAVLAVFTVKVSASDDEERLMVDVFRGYNSLIQPVKNITETPIIVKIALQLVLLINVDEKDQVMHTNVWLTLKWHDFQMRWNPVNYGEIREMRVSPDKVWLPDIVLFNKYDFGRSIVILVVIAKRNQSARSSTWVIADGNYEVSFMCNVVINHLGDMLWVPPAIYKSSCIIDVEFFPFDEQVCTLVFGSWTYNENEIKLEFDQAEWVDLSEYAPSSIWDVMDAPASLVNKRSRIEFQVRIRRKTLFYTVVLIIPTVLMAFLSMAVFFLPTDSGEKMTLTISVLLSIVVFLLLVSKILPPTSSTIPLMAKYLLLTFVLNVITILVTVIIINVYFRGPTTHRMPAWVRKLFLEWMPCVMCMQRPKSASRKLLASQKRGVAQLPGLGQFTFNPATHHPFCPSADDRTASMKVLNSSTEIERDPATAAYYPLSPDALRAIDAIEYITDHLKQDEEYKMYRDDWKYVAMIIDRLLLYVFFGITVGGTCGILFSAPYVFQGVNQREVLQRLIELYKSGGSRS</sequence>
<feature type="signal peptide" evidence="17">
    <location>
        <begin position="1"/>
        <end position="20"/>
    </location>
</feature>
<feature type="chain" id="PRO_5022257677" description="Cation transporter family protein" evidence="17">
    <location>
        <begin position="21"/>
        <end position="523"/>
    </location>
</feature>
<feature type="transmembrane region" description="Helical" evidence="17">
    <location>
        <begin position="476"/>
        <end position="500"/>
    </location>
</feature>
<feature type="domain" description="Neurotransmitter-gated ion-channel transmembrane" evidence="19">
    <location>
        <begin position="258"/>
        <end position="492"/>
    </location>
</feature>
<dbReference type="Proteomes" id="UP000024635">
    <property type="component" value="Unassembled WGS sequence"/>
</dbReference>
<dbReference type="CDD" id="cd19064">
    <property type="entry name" value="LGIC_TM_nAChR"/>
    <property type="match status" value="1"/>
</dbReference>
<dbReference type="Gene3D" id="2.70.170.10">
    <property type="entry name" value="Neurotransmitter-gated ion-channel ligand-binding domain"/>
    <property type="match status" value="1"/>
</dbReference>
<evidence type="ECO:0000256" key="17">
    <source>
        <dbReference type="RuleBase" id="RU000687"/>
    </source>
</evidence>
<keyword evidence="10" id="KW-1015">Disulfide bond</keyword>
<dbReference type="Pfam" id="PF02932">
    <property type="entry name" value="Neur_chan_memb"/>
    <property type="match status" value="1"/>
</dbReference>
<keyword evidence="12" id="KW-0325">Glycoprotein</keyword>
<feature type="transmembrane region" description="Helical" evidence="17">
    <location>
        <begin position="317"/>
        <end position="340"/>
    </location>
</feature>
<evidence type="ECO:0000256" key="14">
    <source>
        <dbReference type="ARBA" id="ARBA00023286"/>
    </source>
</evidence>
<comment type="caution">
    <text evidence="20">The sequence shown here is derived from an EMBL/GenBank/DDBJ whole genome shotgun (WGS) entry which is preliminary data.</text>
</comment>
<evidence type="ECO:0000256" key="5">
    <source>
        <dbReference type="ARBA" id="ARBA00022729"/>
    </source>
</evidence>
<evidence type="ECO:0000256" key="4">
    <source>
        <dbReference type="ARBA" id="ARBA00022692"/>
    </source>
</evidence>
<evidence type="ECO:0000256" key="1">
    <source>
        <dbReference type="ARBA" id="ARBA00009237"/>
    </source>
</evidence>
<evidence type="ECO:0000256" key="12">
    <source>
        <dbReference type="ARBA" id="ARBA00023180"/>
    </source>
</evidence>
<evidence type="ECO:0000259" key="19">
    <source>
        <dbReference type="Pfam" id="PF02932"/>
    </source>
</evidence>
<keyword evidence="5 17" id="KW-0732">Signal</keyword>
<evidence type="ECO:0000256" key="7">
    <source>
        <dbReference type="ARBA" id="ARBA00023018"/>
    </source>
</evidence>
<dbReference type="SUPFAM" id="SSF90112">
    <property type="entry name" value="Neurotransmitter-gated ion-channel transmembrane pore"/>
    <property type="match status" value="1"/>
</dbReference>
<keyword evidence="9 17" id="KW-0472">Membrane</keyword>
<dbReference type="InterPro" id="IPR036734">
    <property type="entry name" value="Neur_chan_lig-bd_sf"/>
</dbReference>
<dbReference type="EMBL" id="JARK01000272">
    <property type="protein sequence ID" value="EYC39168.1"/>
    <property type="molecule type" value="Genomic_DNA"/>
</dbReference>
<evidence type="ECO:0000256" key="15">
    <source>
        <dbReference type="ARBA" id="ARBA00023303"/>
    </source>
</evidence>
<keyword evidence="7" id="KW-0770">Synapse</keyword>
<evidence type="ECO:0000256" key="10">
    <source>
        <dbReference type="ARBA" id="ARBA00023157"/>
    </source>
</evidence>
<dbReference type="InterPro" id="IPR006201">
    <property type="entry name" value="Neur_channel"/>
</dbReference>
<evidence type="ECO:0000256" key="6">
    <source>
        <dbReference type="ARBA" id="ARBA00022989"/>
    </source>
</evidence>
<keyword evidence="15 17" id="KW-0407">Ion channel</keyword>
<evidence type="ECO:0008006" key="22">
    <source>
        <dbReference type="Google" id="ProtNLM"/>
    </source>
</evidence>
<evidence type="ECO:0000259" key="18">
    <source>
        <dbReference type="Pfam" id="PF02931"/>
    </source>
</evidence>
<evidence type="ECO:0000256" key="2">
    <source>
        <dbReference type="ARBA" id="ARBA00022448"/>
    </source>
</evidence>
<dbReference type="PRINTS" id="PR00252">
    <property type="entry name" value="NRIONCHANNEL"/>
</dbReference>
<proteinExistence type="inferred from homology"/>
<dbReference type="GO" id="GO:0045211">
    <property type="term" value="C:postsynaptic membrane"/>
    <property type="evidence" value="ECO:0007669"/>
    <property type="project" value="UniProtKB-SubCell"/>
</dbReference>
<organism evidence="20 21">
    <name type="scientific">Ancylostoma ceylanicum</name>
    <dbReference type="NCBI Taxonomy" id="53326"/>
    <lineage>
        <taxon>Eukaryota</taxon>
        <taxon>Metazoa</taxon>
        <taxon>Ecdysozoa</taxon>
        <taxon>Nematoda</taxon>
        <taxon>Chromadorea</taxon>
        <taxon>Rhabditida</taxon>
        <taxon>Rhabditina</taxon>
        <taxon>Rhabditomorpha</taxon>
        <taxon>Strongyloidea</taxon>
        <taxon>Ancylostomatidae</taxon>
        <taxon>Ancylostomatinae</taxon>
        <taxon>Ancylostoma</taxon>
    </lineage>
</organism>
<feature type="domain" description="Neurotransmitter-gated ion-channel ligand-binding" evidence="18">
    <location>
        <begin position="24"/>
        <end position="120"/>
    </location>
</feature>
<dbReference type="AlphaFoldDB" id="A0A016WJI9"/>
<keyword evidence="8 17" id="KW-0406">Ion transport</keyword>
<dbReference type="InterPro" id="IPR006029">
    <property type="entry name" value="Neurotrans-gated_channel_TM"/>
</dbReference>
<keyword evidence="21" id="KW-1185">Reference proteome</keyword>
<keyword evidence="14" id="KW-1071">Ligand-gated ion channel</keyword>
<dbReference type="PROSITE" id="PS00236">
    <property type="entry name" value="NEUROTR_ION_CHANNEL"/>
    <property type="match status" value="1"/>
</dbReference>
<dbReference type="InterPro" id="IPR018000">
    <property type="entry name" value="Neurotransmitter_ion_chnl_CS"/>
</dbReference>
<name>A0A016WJI9_9BILA</name>
<dbReference type="InterPro" id="IPR036719">
    <property type="entry name" value="Neuro-gated_channel_TM_sf"/>
</dbReference>
<evidence type="ECO:0000313" key="20">
    <source>
        <dbReference type="EMBL" id="EYC39168.1"/>
    </source>
</evidence>
<dbReference type="OrthoDB" id="5975154at2759"/>
<dbReference type="Gene3D" id="1.20.58.390">
    <property type="entry name" value="Neurotransmitter-gated ion-channel transmembrane domain"/>
    <property type="match status" value="2"/>
</dbReference>
<feature type="transmembrane region" description="Helical" evidence="17">
    <location>
        <begin position="252"/>
        <end position="275"/>
    </location>
</feature>
<dbReference type="InterPro" id="IPR006202">
    <property type="entry name" value="Neur_chan_lig-bd"/>
</dbReference>
<dbReference type="InterPro" id="IPR002394">
    <property type="entry name" value="Nicotinic_acetylcholine_rcpt"/>
</dbReference>
<evidence type="ECO:0000256" key="3">
    <source>
        <dbReference type="ARBA" id="ARBA00022475"/>
    </source>
</evidence>
<keyword evidence="3" id="KW-1003">Cell membrane</keyword>
<evidence type="ECO:0000313" key="21">
    <source>
        <dbReference type="Proteomes" id="UP000024635"/>
    </source>
</evidence>
<dbReference type="GO" id="GO:0022848">
    <property type="term" value="F:acetylcholine-gated monoatomic cation-selective channel activity"/>
    <property type="evidence" value="ECO:0007669"/>
    <property type="project" value="InterPro"/>
</dbReference>
<dbReference type="PRINTS" id="PR00254">
    <property type="entry name" value="NICOTINICR"/>
</dbReference>
<evidence type="ECO:0000256" key="13">
    <source>
        <dbReference type="ARBA" id="ARBA00023257"/>
    </source>
</evidence>
<reference evidence="21" key="1">
    <citation type="journal article" date="2015" name="Nat. Genet.">
        <title>The genome and transcriptome of the zoonotic hookworm Ancylostoma ceylanicum identify infection-specific gene families.</title>
        <authorList>
            <person name="Schwarz E.M."/>
            <person name="Hu Y."/>
            <person name="Antoshechkin I."/>
            <person name="Miller M.M."/>
            <person name="Sternberg P.W."/>
            <person name="Aroian R.V."/>
        </authorList>
    </citation>
    <scope>NUCLEOTIDE SEQUENCE</scope>
    <source>
        <strain evidence="21">HY135</strain>
    </source>
</reference>
<evidence type="ECO:0000256" key="9">
    <source>
        <dbReference type="ARBA" id="ARBA00023136"/>
    </source>
</evidence>
<protein>
    <recommendedName>
        <fullName evidence="22">Cation transporter family protein</fullName>
    </recommendedName>
</protein>
<keyword evidence="11" id="KW-0675">Receptor</keyword>
<feature type="domain" description="Neurotransmitter-gated ion-channel ligand-binding" evidence="18">
    <location>
        <begin position="144"/>
        <end position="251"/>
    </location>
</feature>
<dbReference type="GO" id="GO:0004888">
    <property type="term" value="F:transmembrane signaling receptor activity"/>
    <property type="evidence" value="ECO:0007669"/>
    <property type="project" value="InterPro"/>
</dbReference>
<feature type="transmembrane region" description="Helical" evidence="17">
    <location>
        <begin position="287"/>
        <end position="305"/>
    </location>
</feature>
<comment type="subcellular location">
    <subcellularLocation>
        <location evidence="16">Postsynaptic cell membrane</location>
        <topology evidence="16">Multi-pass membrane protein</topology>
    </subcellularLocation>
</comment>